<keyword evidence="15" id="KW-1185">Reference proteome</keyword>
<dbReference type="AlphaFoldDB" id="A0A6G7K9N3"/>
<accession>A0A6G7K9N3</accession>
<dbReference type="GO" id="GO:0005886">
    <property type="term" value="C:plasma membrane"/>
    <property type="evidence" value="ECO:0007669"/>
    <property type="project" value="UniProtKB-SubCell"/>
</dbReference>
<evidence type="ECO:0000256" key="3">
    <source>
        <dbReference type="ARBA" id="ARBA00007971"/>
    </source>
</evidence>
<dbReference type="GO" id="GO:0009431">
    <property type="term" value="C:bacterial-type flagellum basal body, MS ring"/>
    <property type="evidence" value="ECO:0007669"/>
    <property type="project" value="InterPro"/>
</dbReference>
<dbReference type="InterPro" id="IPR045851">
    <property type="entry name" value="AMP-bd_C_sf"/>
</dbReference>
<evidence type="ECO:0000313" key="14">
    <source>
        <dbReference type="EMBL" id="QII81966.1"/>
    </source>
</evidence>
<evidence type="ECO:0000256" key="10">
    <source>
        <dbReference type="SAM" id="Coils"/>
    </source>
</evidence>
<keyword evidence="10" id="KW-0175">Coiled coil</keyword>
<comment type="similarity">
    <text evidence="3 9">Belongs to the FliF family.</text>
</comment>
<dbReference type="Pfam" id="PF01514">
    <property type="entry name" value="YscJ_FliF"/>
    <property type="match status" value="1"/>
</dbReference>
<evidence type="ECO:0000259" key="13">
    <source>
        <dbReference type="Pfam" id="PF08345"/>
    </source>
</evidence>
<comment type="function">
    <text evidence="9">The M ring may be actively involved in energy transduction.</text>
</comment>
<dbReference type="NCBIfam" id="TIGR00206">
    <property type="entry name" value="fliF"/>
    <property type="match status" value="1"/>
</dbReference>
<dbReference type="InterPro" id="IPR013556">
    <property type="entry name" value="Flag_M-ring_C"/>
</dbReference>
<gene>
    <name evidence="14" type="primary">fliF</name>
    <name evidence="14" type="ORF">G7057_05545</name>
</gene>
<proteinExistence type="inferred from homology"/>
<keyword evidence="14" id="KW-0282">Flagellum</keyword>
<evidence type="ECO:0000313" key="15">
    <source>
        <dbReference type="Proteomes" id="UP000501451"/>
    </source>
</evidence>
<evidence type="ECO:0000256" key="8">
    <source>
        <dbReference type="ARBA" id="ARBA00023143"/>
    </source>
</evidence>
<keyword evidence="8 9" id="KW-0975">Bacterial flagellum</keyword>
<dbReference type="Gene3D" id="3.30.300.30">
    <property type="match status" value="1"/>
</dbReference>
<organism evidence="14 15">
    <name type="scientific">Jeotgalibaca arthritidis</name>
    <dbReference type="NCBI Taxonomy" id="1868794"/>
    <lineage>
        <taxon>Bacteria</taxon>
        <taxon>Bacillati</taxon>
        <taxon>Bacillota</taxon>
        <taxon>Bacilli</taxon>
        <taxon>Lactobacillales</taxon>
        <taxon>Carnobacteriaceae</taxon>
        <taxon>Jeotgalibaca</taxon>
    </lineage>
</organism>
<dbReference type="GO" id="GO:0071973">
    <property type="term" value="P:bacterial-type flagellum-dependent cell motility"/>
    <property type="evidence" value="ECO:0007669"/>
    <property type="project" value="InterPro"/>
</dbReference>
<feature type="domain" description="Flagellar M-ring C-terminal" evidence="13">
    <location>
        <begin position="257"/>
        <end position="396"/>
    </location>
</feature>
<dbReference type="PIRSF" id="PIRSF004862">
    <property type="entry name" value="FliF"/>
    <property type="match status" value="1"/>
</dbReference>
<sequence length="525" mass="57624">MDVVKKLWNSMKSGWNGLSQAKRIGLISVSALTVIISLVVYIHSQTVEYALLFSGMEEADSGAIVNDLDAKGIAYRLEDNGTSIRIDKDYVDKYRIELAVNDMLPNNSIGFEIFDTSGMMDTDKDRDIKKQRAIQGELERAISALGGIDSAKVILSIPEDSVFTRPDDLEESSASIMIVKSGSLSTSAIQGIAALVSGAVDNLPIGNVSIVDENGALLSAFLQENGTSLFASDEASRNREIEKNYARELEQKVLTTLAPIYGLENLSVSVNVSMNFDVGEEELVLYGQEAVDTDEAVGSKVRSEIVTASGGEINTEQVNGNDLAVNEVVEGENGNTASFNSTRNYELDQRTTRTIFETGRVEEISASVLFNAGIPGLADDNQLQAVVTNILGSDAEGNIEVIRANFNTPNDDSDPAVIAPEQSLEEFWMNNRFFIIIGFVSILLIVIIILVVIARIRNKQEEEAINLQMEEEKQVEAKNVELKTKNILKEKLRNEQLEKESSAHQEAKDNPEVVADLIKMWMKDE</sequence>
<dbReference type="GO" id="GO:0003774">
    <property type="term" value="F:cytoskeletal motor activity"/>
    <property type="evidence" value="ECO:0007669"/>
    <property type="project" value="InterPro"/>
</dbReference>
<feature type="transmembrane region" description="Helical" evidence="11">
    <location>
        <begin position="21"/>
        <end position="42"/>
    </location>
</feature>
<evidence type="ECO:0000256" key="1">
    <source>
        <dbReference type="ARBA" id="ARBA00004117"/>
    </source>
</evidence>
<keyword evidence="5 11" id="KW-0812">Transmembrane</keyword>
<dbReference type="RefSeq" id="WP_166161910.1">
    <property type="nucleotide sequence ID" value="NZ_CP049740.1"/>
</dbReference>
<evidence type="ECO:0000256" key="7">
    <source>
        <dbReference type="ARBA" id="ARBA00023136"/>
    </source>
</evidence>
<evidence type="ECO:0000256" key="9">
    <source>
        <dbReference type="PIRNR" id="PIRNR004862"/>
    </source>
</evidence>
<evidence type="ECO:0000256" key="11">
    <source>
        <dbReference type="SAM" id="Phobius"/>
    </source>
</evidence>
<dbReference type="Pfam" id="PF08345">
    <property type="entry name" value="YscJ_FliF_C"/>
    <property type="match status" value="1"/>
</dbReference>
<dbReference type="InterPro" id="IPR000067">
    <property type="entry name" value="FlgMring_FliF"/>
</dbReference>
<dbReference type="PRINTS" id="PR01009">
    <property type="entry name" value="FLGMRINGFLIF"/>
</dbReference>
<dbReference type="Proteomes" id="UP000501451">
    <property type="component" value="Chromosome"/>
</dbReference>
<evidence type="ECO:0000256" key="4">
    <source>
        <dbReference type="ARBA" id="ARBA00022475"/>
    </source>
</evidence>
<keyword evidence="6 11" id="KW-1133">Transmembrane helix</keyword>
<evidence type="ECO:0000259" key="12">
    <source>
        <dbReference type="Pfam" id="PF01514"/>
    </source>
</evidence>
<evidence type="ECO:0000256" key="6">
    <source>
        <dbReference type="ARBA" id="ARBA00022989"/>
    </source>
</evidence>
<name>A0A6G7K9N3_9LACT</name>
<dbReference type="InterPro" id="IPR043427">
    <property type="entry name" value="YscJ/FliF"/>
</dbReference>
<keyword evidence="14" id="KW-0969">Cilium</keyword>
<keyword evidence="4" id="KW-1003">Cell membrane</keyword>
<dbReference type="EMBL" id="CP049740">
    <property type="protein sequence ID" value="QII81966.1"/>
    <property type="molecule type" value="Genomic_DNA"/>
</dbReference>
<dbReference type="PANTHER" id="PTHR30046:SF0">
    <property type="entry name" value="FLAGELLAR M-RING PROTEIN"/>
    <property type="match status" value="1"/>
</dbReference>
<feature type="domain" description="Flagellar M-ring N-terminal" evidence="12">
    <location>
        <begin position="45"/>
        <end position="219"/>
    </location>
</feature>
<dbReference type="KEGG" id="jar:G7057_05545"/>
<feature type="transmembrane region" description="Helical" evidence="11">
    <location>
        <begin position="433"/>
        <end position="454"/>
    </location>
</feature>
<keyword evidence="7 11" id="KW-0472">Membrane</keyword>
<keyword evidence="14" id="KW-0966">Cell projection</keyword>
<comment type="subcellular location">
    <subcellularLocation>
        <location evidence="1 9">Bacterial flagellum basal body</location>
    </subcellularLocation>
    <subcellularLocation>
        <location evidence="2">Cell membrane</location>
        <topology evidence="2">Multi-pass membrane protein</topology>
    </subcellularLocation>
</comment>
<protein>
    <recommendedName>
        <fullName evidence="9">Flagellar M-ring protein</fullName>
    </recommendedName>
</protein>
<reference evidence="14 15" key="1">
    <citation type="journal article" date="2017" name="Int. J. Syst. Evol. Microbiol.">
        <title>Jeotgalibaca porci sp. nov. and Jeotgalibaca arthritidis sp. nov., isolated from pigs, and emended description of the genus Jeotgalibaca.</title>
        <authorList>
            <person name="Zamora L."/>
            <person name="Perez-Sancho M."/>
            <person name="Dominguez L."/>
            <person name="Fernandez-Garayzabal J.F."/>
            <person name="Vela A.I."/>
        </authorList>
    </citation>
    <scope>NUCLEOTIDE SEQUENCE [LARGE SCALE GENOMIC DNA]</scope>
    <source>
        <strain evidence="14 15">CECT 9157</strain>
    </source>
</reference>
<evidence type="ECO:0000256" key="2">
    <source>
        <dbReference type="ARBA" id="ARBA00004651"/>
    </source>
</evidence>
<feature type="coiled-coil region" evidence="10">
    <location>
        <begin position="453"/>
        <end position="507"/>
    </location>
</feature>
<evidence type="ECO:0000256" key="5">
    <source>
        <dbReference type="ARBA" id="ARBA00022692"/>
    </source>
</evidence>
<dbReference type="PANTHER" id="PTHR30046">
    <property type="entry name" value="FLAGELLAR M-RING PROTEIN"/>
    <property type="match status" value="1"/>
</dbReference>
<dbReference type="InterPro" id="IPR006182">
    <property type="entry name" value="FliF_N_dom"/>
</dbReference>